<evidence type="ECO:0000256" key="1">
    <source>
        <dbReference type="ARBA" id="ARBA00022729"/>
    </source>
</evidence>
<proteinExistence type="predicted"/>
<sequence length="208" mass="21482">MVSFSSLLFGVLAASATATLAFEVSFPKSGDYWVSCQNNTLNWSANSTDPSIFSVALLAVQQGTEVLLNGNYQVANSLPTSTGTAVINPNCLPASDSGYYLAFVNSSQYSLNQPQVYYTSPVFSLKPKGTELQKVEANTSADASSQQTSQGAVDATSNQSTDTSATTSTKTASSNAGQSSGASRREVVAGTCLGATVMAASLFIASFA</sequence>
<accession>A0A316YNR9</accession>
<organism evidence="5 6">
    <name type="scientific">Acaromyces ingoldii</name>
    <dbReference type="NCBI Taxonomy" id="215250"/>
    <lineage>
        <taxon>Eukaryota</taxon>
        <taxon>Fungi</taxon>
        <taxon>Dikarya</taxon>
        <taxon>Basidiomycota</taxon>
        <taxon>Ustilaginomycotina</taxon>
        <taxon>Exobasidiomycetes</taxon>
        <taxon>Exobasidiales</taxon>
        <taxon>Cryptobasidiaceae</taxon>
        <taxon>Acaromyces</taxon>
    </lineage>
</organism>
<dbReference type="Proteomes" id="UP000245768">
    <property type="component" value="Unassembled WGS sequence"/>
</dbReference>
<reference evidence="5 6" key="1">
    <citation type="journal article" date="2018" name="Mol. Biol. Evol.">
        <title>Broad Genomic Sampling Reveals a Smut Pathogenic Ancestry of the Fungal Clade Ustilaginomycotina.</title>
        <authorList>
            <person name="Kijpornyongpan T."/>
            <person name="Mondo S.J."/>
            <person name="Barry K."/>
            <person name="Sandor L."/>
            <person name="Lee J."/>
            <person name="Lipzen A."/>
            <person name="Pangilinan J."/>
            <person name="LaButti K."/>
            <person name="Hainaut M."/>
            <person name="Henrissat B."/>
            <person name="Grigoriev I.V."/>
            <person name="Spatafora J.W."/>
            <person name="Aime M.C."/>
        </authorList>
    </citation>
    <scope>NUCLEOTIDE SEQUENCE [LARGE SCALE GENOMIC DNA]</scope>
    <source>
        <strain evidence="5 6">MCA 4198</strain>
    </source>
</reference>
<evidence type="ECO:0000313" key="6">
    <source>
        <dbReference type="Proteomes" id="UP000245768"/>
    </source>
</evidence>
<evidence type="ECO:0000259" key="4">
    <source>
        <dbReference type="Pfam" id="PF10342"/>
    </source>
</evidence>
<feature type="domain" description="Yeast cell wall synthesis Kre9/Knh1-like N-terminal" evidence="4">
    <location>
        <begin position="27"/>
        <end position="109"/>
    </location>
</feature>
<dbReference type="Pfam" id="PF10342">
    <property type="entry name" value="Kre9_KNH"/>
    <property type="match status" value="1"/>
</dbReference>
<feature type="compositionally biased region" description="Low complexity" evidence="2">
    <location>
        <begin position="137"/>
        <end position="181"/>
    </location>
</feature>
<keyword evidence="6" id="KW-1185">Reference proteome</keyword>
<dbReference type="AlphaFoldDB" id="A0A316YNR9"/>
<evidence type="ECO:0000256" key="2">
    <source>
        <dbReference type="SAM" id="MobiDB-lite"/>
    </source>
</evidence>
<name>A0A316YNR9_9BASI</name>
<dbReference type="OrthoDB" id="5420143at2759"/>
<feature type="region of interest" description="Disordered" evidence="2">
    <location>
        <begin position="134"/>
        <end position="181"/>
    </location>
</feature>
<dbReference type="InterPro" id="IPR018466">
    <property type="entry name" value="Kre9/Knh1-like_N"/>
</dbReference>
<gene>
    <name evidence="5" type="ORF">FA10DRAFT_267298</name>
</gene>
<evidence type="ECO:0000256" key="3">
    <source>
        <dbReference type="SAM" id="SignalP"/>
    </source>
</evidence>
<dbReference type="RefSeq" id="XP_025378069.1">
    <property type="nucleotide sequence ID" value="XM_025521854.1"/>
</dbReference>
<protein>
    <recommendedName>
        <fullName evidence="4">Yeast cell wall synthesis Kre9/Knh1-like N-terminal domain-containing protein</fullName>
    </recommendedName>
</protein>
<feature type="signal peptide" evidence="3">
    <location>
        <begin position="1"/>
        <end position="21"/>
    </location>
</feature>
<feature type="chain" id="PRO_5016277540" description="Yeast cell wall synthesis Kre9/Knh1-like N-terminal domain-containing protein" evidence="3">
    <location>
        <begin position="22"/>
        <end position="208"/>
    </location>
</feature>
<evidence type="ECO:0000313" key="5">
    <source>
        <dbReference type="EMBL" id="PWN90871.1"/>
    </source>
</evidence>
<dbReference type="InParanoid" id="A0A316YNR9"/>
<dbReference type="STRING" id="215250.A0A316YNR9"/>
<keyword evidence="1 3" id="KW-0732">Signal</keyword>
<dbReference type="GeneID" id="37043770"/>
<dbReference type="EMBL" id="KZ819636">
    <property type="protein sequence ID" value="PWN90871.1"/>
    <property type="molecule type" value="Genomic_DNA"/>
</dbReference>